<reference evidence="2" key="2">
    <citation type="submission" date="2013-05" db="EMBL/GenBank/DDBJ databases">
        <authorList>
            <person name="Garrett R."/>
        </authorList>
    </citation>
    <scope>NUCLEOTIDE SEQUENCE</scope>
    <source>
        <strain evidence="2">P2</strain>
        <plasmid evidence="2">pMGB1</plasmid>
    </source>
</reference>
<proteinExistence type="predicted"/>
<organism evidence="2">
    <name type="scientific">Saccharolobus solfataricus (strain ATCC 35092 / DSM 1617 / JCM 11322 / P2)</name>
    <name type="common">Sulfolobus solfataricus</name>
    <dbReference type="NCBI Taxonomy" id="273057"/>
    <lineage>
        <taxon>Archaea</taxon>
        <taxon>Thermoproteota</taxon>
        <taxon>Thermoprotei</taxon>
        <taxon>Sulfolobales</taxon>
        <taxon>Sulfolobaceae</taxon>
        <taxon>Saccharolobus</taxon>
    </lineage>
</organism>
<keyword evidence="1" id="KW-1133">Transmembrane helix</keyword>
<dbReference type="AlphaFoldDB" id="S6DLZ6"/>
<feature type="transmembrane region" description="Helical" evidence="1">
    <location>
        <begin position="35"/>
        <end position="68"/>
    </location>
</feature>
<feature type="transmembrane region" description="Helical" evidence="1">
    <location>
        <begin position="164"/>
        <end position="186"/>
    </location>
</feature>
<geneLocation type="plasmid" evidence="2">
    <name>pMGB1</name>
</geneLocation>
<keyword evidence="1" id="KW-0472">Membrane</keyword>
<evidence type="ECO:0000256" key="1">
    <source>
        <dbReference type="SAM" id="Phobius"/>
    </source>
</evidence>
<dbReference type="EMBL" id="HG008922">
    <property type="protein sequence ID" value="CDF66427.1"/>
    <property type="molecule type" value="Genomic_DNA"/>
</dbReference>
<reference evidence="2" key="1">
    <citation type="journal article" date="2012" name="Mol. Microbiol.">
        <title>Selective and hyperactive uptake of foreign DNA by adaptive immune systems of an archaeon via two distinct mechanisms.</title>
        <authorList>
            <person name="Erdmann S."/>
            <person name="Garrett R.A."/>
        </authorList>
    </citation>
    <scope>NUCLEOTIDE SEQUENCE [LARGE SCALE GENOMIC DNA]</scope>
    <source>
        <strain evidence="2">P2</strain>
        <plasmid evidence="2">pMGB1</plasmid>
    </source>
</reference>
<feature type="transmembrane region" description="Helical" evidence="1">
    <location>
        <begin position="126"/>
        <end position="144"/>
    </location>
</feature>
<keyword evidence="1" id="KW-0812">Transmembrane</keyword>
<dbReference type="RefSeq" id="WP_020936625.1">
    <property type="nucleotide sequence ID" value="NC_021914.1"/>
</dbReference>
<name>S6DLZ6_SACS2</name>
<sequence length="192" mass="21943">MARLREQTIGWLRTVSGLDERSFPLGIKNINMKELLVIFPLIMVAIAFAFKDIMISMAALVPVVFVVFYEEKSMDEFQYVYYFLKFYVKDFMAPKETTRKKETKKLRQTNRANVSIMRPLNRNIDYILLGTGALMTLIAFPNVVKIFEFVTLPPEVMEKTALEICISLVLFGIGAGVTIGEAMVILRGLKKK</sequence>
<keyword evidence="2" id="KW-0614">Plasmid</keyword>
<protein>
    <submittedName>
        <fullName evidence="2">Conserved conjugative plasmid protein</fullName>
    </submittedName>
</protein>
<accession>S6DLZ6</accession>
<evidence type="ECO:0000313" key="2">
    <source>
        <dbReference type="EMBL" id="CDF66427.1"/>
    </source>
</evidence>